<protein>
    <submittedName>
        <fullName evidence="5">TRAP transporter substrate-binding protein DctP</fullName>
    </submittedName>
</protein>
<feature type="chain" id="PRO_5047420521" evidence="4">
    <location>
        <begin position="22"/>
        <end position="337"/>
    </location>
</feature>
<evidence type="ECO:0000313" key="5">
    <source>
        <dbReference type="EMBL" id="MFC3227703.1"/>
    </source>
</evidence>
<dbReference type="Pfam" id="PF03480">
    <property type="entry name" value="DctP"/>
    <property type="match status" value="1"/>
</dbReference>
<evidence type="ECO:0000256" key="2">
    <source>
        <dbReference type="ARBA" id="ARBA00022448"/>
    </source>
</evidence>
<comment type="similarity">
    <text evidence="1">Belongs to the bacterial solute-binding protein 7 family.</text>
</comment>
<accession>A0ABV7KZG3</accession>
<dbReference type="RefSeq" id="WP_379900098.1">
    <property type="nucleotide sequence ID" value="NZ_JBHRTR010000025.1"/>
</dbReference>
<dbReference type="PANTHER" id="PTHR33376:SF7">
    <property type="entry name" value="C4-DICARBOXYLATE-BINDING PROTEIN DCTB"/>
    <property type="match status" value="1"/>
</dbReference>
<dbReference type="EMBL" id="JBHRTR010000025">
    <property type="protein sequence ID" value="MFC3227703.1"/>
    <property type="molecule type" value="Genomic_DNA"/>
</dbReference>
<evidence type="ECO:0000256" key="1">
    <source>
        <dbReference type="ARBA" id="ARBA00009023"/>
    </source>
</evidence>
<comment type="caution">
    <text evidence="5">The sequence shown here is derived from an EMBL/GenBank/DDBJ whole genome shotgun (WGS) entry which is preliminary data.</text>
</comment>
<dbReference type="InterPro" id="IPR018389">
    <property type="entry name" value="DctP_fam"/>
</dbReference>
<evidence type="ECO:0000256" key="4">
    <source>
        <dbReference type="SAM" id="SignalP"/>
    </source>
</evidence>
<gene>
    <name evidence="5" type="primary">dctP</name>
    <name evidence="5" type="ORF">ACFOGJ_10700</name>
</gene>
<keyword evidence="6" id="KW-1185">Reference proteome</keyword>
<reference evidence="6" key="1">
    <citation type="journal article" date="2019" name="Int. J. Syst. Evol. Microbiol.">
        <title>The Global Catalogue of Microorganisms (GCM) 10K type strain sequencing project: providing services to taxonomists for standard genome sequencing and annotation.</title>
        <authorList>
            <consortium name="The Broad Institute Genomics Platform"/>
            <consortium name="The Broad Institute Genome Sequencing Center for Infectious Disease"/>
            <person name="Wu L."/>
            <person name="Ma J."/>
        </authorList>
    </citation>
    <scope>NUCLEOTIDE SEQUENCE [LARGE SCALE GENOMIC DNA]</scope>
    <source>
        <strain evidence="6">KCTC 42964</strain>
    </source>
</reference>
<proteinExistence type="inferred from homology"/>
<sequence length="337" mass="35778">MNRLSTTAIAAALLLAGAAIAAGPAAAATEMRCSHQLPPAHHIAGVIDRWAAEVETLSDGEIDVQVFGADSLVGAKENIVAVAKGNIECAFSVNFQWGKTLPIMNVTVAPFAFSDLDMWRKWPESEAAAFLGDKLRDKGVQNVVWLFQTNSSVFTSKGKPLVKPADFEGMKIRGLVPAFNASLEALGATPVSMPGSEVYQSLATGVIDGGLTDVAAAVARKYYEVQDHFTVVPVISVYFHGYVNPGWYDGLSDKAKAALDEAGKKAAIWAIDAAEEAVAAAPDQLREKGVSVHVATPEENAALEAVMRPAFDTVFNAEDPDAAKLIELIAKIQPKQM</sequence>
<dbReference type="Proteomes" id="UP001595528">
    <property type="component" value="Unassembled WGS sequence"/>
</dbReference>
<dbReference type="InterPro" id="IPR038404">
    <property type="entry name" value="TRAP_DctP_sf"/>
</dbReference>
<dbReference type="NCBIfam" id="NF037995">
    <property type="entry name" value="TRAP_S1"/>
    <property type="match status" value="1"/>
</dbReference>
<dbReference type="PANTHER" id="PTHR33376">
    <property type="match status" value="1"/>
</dbReference>
<name>A0ABV7KZG3_9PROT</name>
<keyword evidence="3 4" id="KW-0732">Signal</keyword>
<organism evidence="5 6">
    <name type="scientific">Marinibaculum pumilum</name>
    <dbReference type="NCBI Taxonomy" id="1766165"/>
    <lineage>
        <taxon>Bacteria</taxon>
        <taxon>Pseudomonadati</taxon>
        <taxon>Pseudomonadota</taxon>
        <taxon>Alphaproteobacteria</taxon>
        <taxon>Rhodospirillales</taxon>
        <taxon>Rhodospirillaceae</taxon>
        <taxon>Marinibaculum</taxon>
    </lineage>
</organism>
<dbReference type="Gene3D" id="3.40.190.170">
    <property type="entry name" value="Bacterial extracellular solute-binding protein, family 7"/>
    <property type="match status" value="1"/>
</dbReference>
<dbReference type="SUPFAM" id="SSF53850">
    <property type="entry name" value="Periplasmic binding protein-like II"/>
    <property type="match status" value="1"/>
</dbReference>
<evidence type="ECO:0000256" key="3">
    <source>
        <dbReference type="ARBA" id="ARBA00022729"/>
    </source>
</evidence>
<feature type="signal peptide" evidence="4">
    <location>
        <begin position="1"/>
        <end position="21"/>
    </location>
</feature>
<evidence type="ECO:0000313" key="6">
    <source>
        <dbReference type="Proteomes" id="UP001595528"/>
    </source>
</evidence>
<keyword evidence="2" id="KW-0813">Transport</keyword>